<evidence type="ECO:0000256" key="1">
    <source>
        <dbReference type="SAM" id="MobiDB-lite"/>
    </source>
</evidence>
<dbReference type="EMBL" id="CAAALY010268500">
    <property type="protein sequence ID" value="VEL41235.1"/>
    <property type="molecule type" value="Genomic_DNA"/>
</dbReference>
<dbReference type="Proteomes" id="UP000784294">
    <property type="component" value="Unassembled WGS sequence"/>
</dbReference>
<comment type="caution">
    <text evidence="2">The sequence shown here is derived from an EMBL/GenBank/DDBJ whole genome shotgun (WGS) entry which is preliminary data.</text>
</comment>
<organism evidence="2 3">
    <name type="scientific">Protopolystoma xenopodis</name>
    <dbReference type="NCBI Taxonomy" id="117903"/>
    <lineage>
        <taxon>Eukaryota</taxon>
        <taxon>Metazoa</taxon>
        <taxon>Spiralia</taxon>
        <taxon>Lophotrochozoa</taxon>
        <taxon>Platyhelminthes</taxon>
        <taxon>Monogenea</taxon>
        <taxon>Polyopisthocotylea</taxon>
        <taxon>Polystomatidea</taxon>
        <taxon>Polystomatidae</taxon>
        <taxon>Protopolystoma</taxon>
    </lineage>
</organism>
<reference evidence="2" key="1">
    <citation type="submission" date="2018-11" db="EMBL/GenBank/DDBJ databases">
        <authorList>
            <consortium name="Pathogen Informatics"/>
        </authorList>
    </citation>
    <scope>NUCLEOTIDE SEQUENCE</scope>
</reference>
<protein>
    <submittedName>
        <fullName evidence="2">Uncharacterized protein</fullName>
    </submittedName>
</protein>
<evidence type="ECO:0000313" key="2">
    <source>
        <dbReference type="EMBL" id="VEL41235.1"/>
    </source>
</evidence>
<keyword evidence="3" id="KW-1185">Reference proteome</keyword>
<gene>
    <name evidence="2" type="ORF">PXEA_LOCUS34675</name>
</gene>
<proteinExistence type="predicted"/>
<name>A0A448XNU9_9PLAT</name>
<sequence length="131" mass="14277">MVHSLGMSETSLSTTTSSSSGSGLGGHSVPMGPSEAVHIRMGKSGEPIYEADSGSVCTTSYLWTPPQLLQHPEAVADSTNRANIFKTPTEMASIGTILPSRMKQKTLVVVQVQDFRHGVFHYWSLQKFKYF</sequence>
<accession>A0A448XNU9</accession>
<evidence type="ECO:0000313" key="3">
    <source>
        <dbReference type="Proteomes" id="UP000784294"/>
    </source>
</evidence>
<feature type="region of interest" description="Disordered" evidence="1">
    <location>
        <begin position="1"/>
        <end position="34"/>
    </location>
</feature>
<dbReference type="AlphaFoldDB" id="A0A448XNU9"/>
<feature type="compositionally biased region" description="Low complexity" evidence="1">
    <location>
        <begin position="1"/>
        <end position="21"/>
    </location>
</feature>